<dbReference type="CDD" id="cd23763">
    <property type="entry name" value="ASKHA_ATPase_ROK"/>
    <property type="match status" value="1"/>
</dbReference>
<dbReference type="SUPFAM" id="SSF53067">
    <property type="entry name" value="Actin-like ATPase domain"/>
    <property type="match status" value="1"/>
</dbReference>
<reference evidence="2 3" key="1">
    <citation type="submission" date="2019-06" db="EMBL/GenBank/DDBJ databases">
        <title>Saccharibacillus brassicae sp. nov., an endophytic bacterium isolated from Chinese cabbage seeds (Brassica pekinensis).</title>
        <authorList>
            <person name="Jiang L."/>
            <person name="Lee J."/>
            <person name="Kim S.W."/>
        </authorList>
    </citation>
    <scope>NUCLEOTIDE SEQUENCE [LARGE SCALE GENOMIC DNA]</scope>
    <source>
        <strain evidence="3">KCTC 43072 / ATSA2</strain>
    </source>
</reference>
<sequence>MKRADTMLMKEINLNAVRQTLKRKESATKPQLSAETGLSVVTVAALVRELAERGELTEEEAGPSTGGRPATVYRYDYQHSLALVMHLHEQGGVDTVFASVVDLRGEELGRDVQVFDDLDEASALDWIEGLLLAWPGVRTVAIGIPGQAVDGTIEVSSHERLIGLRPAQLIGDRFGLPVQLENDVNAALQGWLADKSEAGASRAAETDPAGTSNEADEEDEANEAGQPDEADEAENGSGIVLGLYFPEKYPPGLAISIDGRTVAGKKGMAGEIKYLPLGIDWSRPPQGAAFDEAACKLAHTAAVLLAPERIVLYGTRTEQASWSGVWKAYVDRHPLPAEPDLRWSGQFAEHFAAGMRELALKALEPKLPYAQIGRESGD</sequence>
<gene>
    <name evidence="2" type="ORF">FFV09_21435</name>
</gene>
<feature type="region of interest" description="Disordered" evidence="1">
    <location>
        <begin position="197"/>
        <end position="233"/>
    </location>
</feature>
<dbReference type="EMBL" id="CP041217">
    <property type="protein sequence ID" value="QDH23197.1"/>
    <property type="molecule type" value="Genomic_DNA"/>
</dbReference>
<dbReference type="InterPro" id="IPR043129">
    <property type="entry name" value="ATPase_NBD"/>
</dbReference>
<proteinExistence type="predicted"/>
<feature type="compositionally biased region" description="Acidic residues" evidence="1">
    <location>
        <begin position="214"/>
        <end position="233"/>
    </location>
</feature>
<organism evidence="2 3">
    <name type="scientific">Saccharibacillus brassicae</name>
    <dbReference type="NCBI Taxonomy" id="2583377"/>
    <lineage>
        <taxon>Bacteria</taxon>
        <taxon>Bacillati</taxon>
        <taxon>Bacillota</taxon>
        <taxon>Bacilli</taxon>
        <taxon>Bacillales</taxon>
        <taxon>Paenibacillaceae</taxon>
        <taxon>Saccharibacillus</taxon>
    </lineage>
</organism>
<evidence type="ECO:0000256" key="1">
    <source>
        <dbReference type="SAM" id="MobiDB-lite"/>
    </source>
</evidence>
<dbReference type="Proteomes" id="UP000316968">
    <property type="component" value="Chromosome"/>
</dbReference>
<dbReference type="Gene3D" id="3.30.420.40">
    <property type="match status" value="1"/>
</dbReference>
<accession>A0A4Y6V3V7</accession>
<dbReference type="AlphaFoldDB" id="A0A4Y6V3V7"/>
<dbReference type="InterPro" id="IPR036390">
    <property type="entry name" value="WH_DNA-bd_sf"/>
</dbReference>
<dbReference type="OrthoDB" id="6501901at2"/>
<evidence type="ECO:0000313" key="2">
    <source>
        <dbReference type="EMBL" id="QDH23197.1"/>
    </source>
</evidence>
<dbReference type="KEGG" id="saca:FFV09_21435"/>
<keyword evidence="3" id="KW-1185">Reference proteome</keyword>
<protein>
    <submittedName>
        <fullName evidence="2">ROK family protein</fullName>
    </submittedName>
</protein>
<dbReference type="InterPro" id="IPR036388">
    <property type="entry name" value="WH-like_DNA-bd_sf"/>
</dbReference>
<name>A0A4Y6V3V7_SACBS</name>
<dbReference type="RefSeq" id="WP_141449734.1">
    <property type="nucleotide sequence ID" value="NZ_CP041217.1"/>
</dbReference>
<dbReference type="SUPFAM" id="SSF46785">
    <property type="entry name" value="Winged helix' DNA-binding domain"/>
    <property type="match status" value="1"/>
</dbReference>
<evidence type="ECO:0000313" key="3">
    <source>
        <dbReference type="Proteomes" id="UP000316968"/>
    </source>
</evidence>
<dbReference type="Gene3D" id="1.10.10.10">
    <property type="entry name" value="Winged helix-like DNA-binding domain superfamily/Winged helix DNA-binding domain"/>
    <property type="match status" value="1"/>
</dbReference>